<organism evidence="2 3">
    <name type="scientific">Streptomyces chisholmiae</name>
    <dbReference type="NCBI Taxonomy" id="3075540"/>
    <lineage>
        <taxon>Bacteria</taxon>
        <taxon>Bacillati</taxon>
        <taxon>Actinomycetota</taxon>
        <taxon>Actinomycetes</taxon>
        <taxon>Kitasatosporales</taxon>
        <taxon>Streptomycetaceae</taxon>
        <taxon>Streptomyces</taxon>
    </lineage>
</organism>
<dbReference type="Pfam" id="PF22769">
    <property type="entry name" value="DCD"/>
    <property type="match status" value="1"/>
</dbReference>
<keyword evidence="3" id="KW-1185">Reference proteome</keyword>
<dbReference type="InterPro" id="IPR011962">
    <property type="entry name" value="dCTP_deaminase"/>
</dbReference>
<protein>
    <submittedName>
        <fullName evidence="2">Deoxycytidine deaminase</fullName>
    </submittedName>
</protein>
<sequence length="189" mass="21314">MILTGAAITRAVERGEIVIDPFEPAQVNPNSYNYRLGSEIFRVTPREDPRAGVRQEQLEPTGGRYLLRRNQLYLGHTAERIGSTRYVTSLIGRSSIGRLGLFVQLSADLGHRGAVHRWTLELLPVLDIYLYPGQILGQVSFWATTGEALPYRGWYGRHDVPMPSKLLPSELHRHADRDVTVPRARDAET</sequence>
<evidence type="ECO:0000313" key="3">
    <source>
        <dbReference type="Proteomes" id="UP001183410"/>
    </source>
</evidence>
<dbReference type="RefSeq" id="WP_311666105.1">
    <property type="nucleotide sequence ID" value="NZ_JAVREO010000003.1"/>
</dbReference>
<dbReference type="SUPFAM" id="SSF51283">
    <property type="entry name" value="dUTPase-like"/>
    <property type="match status" value="1"/>
</dbReference>
<dbReference type="PANTHER" id="PTHR42680:SF2">
    <property type="entry name" value="DCTP DEAMINASE"/>
    <property type="match status" value="1"/>
</dbReference>
<dbReference type="InterPro" id="IPR036157">
    <property type="entry name" value="dUTPase-like_sf"/>
</dbReference>
<dbReference type="PANTHER" id="PTHR42680">
    <property type="entry name" value="DCTP DEAMINASE"/>
    <property type="match status" value="1"/>
</dbReference>
<name>A0ABU2JMA0_9ACTN</name>
<evidence type="ECO:0000313" key="2">
    <source>
        <dbReference type="EMBL" id="MDT0266103.1"/>
    </source>
</evidence>
<evidence type="ECO:0000256" key="1">
    <source>
        <dbReference type="ARBA" id="ARBA00023080"/>
    </source>
</evidence>
<proteinExistence type="predicted"/>
<keyword evidence="1" id="KW-0546">Nucleotide metabolism</keyword>
<dbReference type="Gene3D" id="2.70.40.10">
    <property type="match status" value="1"/>
</dbReference>
<dbReference type="EMBL" id="JAVREO010000003">
    <property type="protein sequence ID" value="MDT0266103.1"/>
    <property type="molecule type" value="Genomic_DNA"/>
</dbReference>
<dbReference type="Proteomes" id="UP001183410">
    <property type="component" value="Unassembled WGS sequence"/>
</dbReference>
<comment type="caution">
    <text evidence="2">The sequence shown here is derived from an EMBL/GenBank/DDBJ whole genome shotgun (WGS) entry which is preliminary data.</text>
</comment>
<reference evidence="3" key="1">
    <citation type="submission" date="2023-07" db="EMBL/GenBank/DDBJ databases">
        <title>30 novel species of actinomycetes from the DSMZ collection.</title>
        <authorList>
            <person name="Nouioui I."/>
        </authorList>
    </citation>
    <scope>NUCLEOTIDE SEQUENCE [LARGE SCALE GENOMIC DNA]</scope>
    <source>
        <strain evidence="3">DSM 44915</strain>
    </source>
</reference>
<accession>A0ABU2JMA0</accession>
<gene>
    <name evidence="2" type="ORF">RM844_07315</name>
</gene>